<dbReference type="InterPro" id="IPR002293">
    <property type="entry name" value="AA/rel_permease1"/>
</dbReference>
<gene>
    <name evidence="7" type="ORF">M501DRAFT_1001571</name>
</gene>
<dbReference type="OrthoDB" id="3257095at2759"/>
<dbReference type="PIRSF" id="PIRSF006060">
    <property type="entry name" value="AA_transporter"/>
    <property type="match status" value="1"/>
</dbReference>
<protein>
    <submittedName>
        <fullName evidence="7">Amino acid permease</fullName>
    </submittedName>
</protein>
<feature type="transmembrane region" description="Helical" evidence="6">
    <location>
        <begin position="201"/>
        <end position="226"/>
    </location>
</feature>
<dbReference type="GO" id="GO:0016020">
    <property type="term" value="C:membrane"/>
    <property type="evidence" value="ECO:0007669"/>
    <property type="project" value="UniProtKB-SubCell"/>
</dbReference>
<feature type="transmembrane region" description="Helical" evidence="6">
    <location>
        <begin position="286"/>
        <end position="308"/>
    </location>
</feature>
<dbReference type="PANTHER" id="PTHR45649">
    <property type="entry name" value="AMINO-ACID PERMEASE BAT1"/>
    <property type="match status" value="1"/>
</dbReference>
<evidence type="ECO:0000313" key="8">
    <source>
        <dbReference type="Proteomes" id="UP000799429"/>
    </source>
</evidence>
<accession>A0A9P4SF16</accession>
<evidence type="ECO:0000256" key="2">
    <source>
        <dbReference type="ARBA" id="ARBA00022448"/>
    </source>
</evidence>
<keyword evidence="2" id="KW-0813">Transport</keyword>
<dbReference type="AlphaFoldDB" id="A0A9P4SF16"/>
<proteinExistence type="predicted"/>
<feature type="transmembrane region" description="Helical" evidence="6">
    <location>
        <begin position="131"/>
        <end position="155"/>
    </location>
</feature>
<keyword evidence="8" id="KW-1185">Reference proteome</keyword>
<comment type="caution">
    <text evidence="7">The sequence shown here is derived from an EMBL/GenBank/DDBJ whole genome shotgun (WGS) entry which is preliminary data.</text>
</comment>
<dbReference type="Pfam" id="PF13520">
    <property type="entry name" value="AA_permease_2"/>
    <property type="match status" value="1"/>
</dbReference>
<dbReference type="PANTHER" id="PTHR45649:SF5">
    <property type="entry name" value="GABA TRANSPORTER (EUROFUNG)-RELATED"/>
    <property type="match status" value="1"/>
</dbReference>
<feature type="transmembrane region" description="Helical" evidence="6">
    <location>
        <begin position="246"/>
        <end position="265"/>
    </location>
</feature>
<dbReference type="EMBL" id="MU006092">
    <property type="protein sequence ID" value="KAF2840590.1"/>
    <property type="molecule type" value="Genomic_DNA"/>
</dbReference>
<feature type="transmembrane region" description="Helical" evidence="6">
    <location>
        <begin position="455"/>
        <end position="477"/>
    </location>
</feature>
<evidence type="ECO:0000256" key="5">
    <source>
        <dbReference type="ARBA" id="ARBA00023136"/>
    </source>
</evidence>
<sequence length="527" mass="58229">MSQIEAGKAVELADRSQVSVHSANGDSEEVKVDPYTGTVRTQTALDRYLNLKPMVAFGLTLQASWEAIGLTFQAAMFNGGPVSLFYGMILTIIGSLSIAASLGEMASINPTVGAQYRWSALYAPRAMEPNFWGLLQGWVTVFAWISGCALTPFLLGTITQGLIIFNYETYVPERWHATLLAWAFVAIPVIWNIYARKILPVVEIVGGVCHFIFFICTVVILCVMAPRSTPEFVFKTGVWDQSGWESHGVSWCIGLLSTTFPLVGFDGVLHMSDEVKDAPRRVPWSMVWTVILNGTFAFAFVICLLFTVGDLDRVLASPTGYPIIEVYYQATKSKAGTNVMMVMIMIVVFVSCFSIFASVSRLIWAFARDRGMPFSDFFSQVHPTLKIPVNALGFLSAMCCLLALINIGSTVAFYAILSLSTLGLYMSYWLPILLLTIRKLEGRAPSPGPFHMGKLGIFVNIFALIYGLFIITFLPFPIFRPVTAETMNYAGPIMGAAVLVGLGDWFTSGQKRFRVPNTMEDILRHEQ</sequence>
<comment type="subcellular location">
    <subcellularLocation>
        <location evidence="1">Membrane</location>
        <topology evidence="1">Multi-pass membrane protein</topology>
    </subcellularLocation>
</comment>
<evidence type="ECO:0000256" key="3">
    <source>
        <dbReference type="ARBA" id="ARBA00022692"/>
    </source>
</evidence>
<feature type="transmembrane region" description="Helical" evidence="6">
    <location>
        <begin position="411"/>
        <end position="435"/>
    </location>
</feature>
<dbReference type="Proteomes" id="UP000799429">
    <property type="component" value="Unassembled WGS sequence"/>
</dbReference>
<evidence type="ECO:0000313" key="7">
    <source>
        <dbReference type="EMBL" id="KAF2840590.1"/>
    </source>
</evidence>
<name>A0A9P4SF16_9PEZI</name>
<dbReference type="GO" id="GO:0022857">
    <property type="term" value="F:transmembrane transporter activity"/>
    <property type="evidence" value="ECO:0007669"/>
    <property type="project" value="InterPro"/>
</dbReference>
<feature type="transmembrane region" description="Helical" evidence="6">
    <location>
        <begin position="175"/>
        <end position="194"/>
    </location>
</feature>
<feature type="transmembrane region" description="Helical" evidence="6">
    <location>
        <begin position="339"/>
        <end position="364"/>
    </location>
</feature>
<keyword evidence="5 6" id="KW-0472">Membrane</keyword>
<feature type="transmembrane region" description="Helical" evidence="6">
    <location>
        <begin position="489"/>
        <end position="507"/>
    </location>
</feature>
<keyword evidence="4 6" id="KW-1133">Transmembrane helix</keyword>
<dbReference type="Gene3D" id="1.20.1740.10">
    <property type="entry name" value="Amino acid/polyamine transporter I"/>
    <property type="match status" value="1"/>
</dbReference>
<reference evidence="7" key="1">
    <citation type="journal article" date="2020" name="Stud. Mycol.">
        <title>101 Dothideomycetes genomes: a test case for predicting lifestyles and emergence of pathogens.</title>
        <authorList>
            <person name="Haridas S."/>
            <person name="Albert R."/>
            <person name="Binder M."/>
            <person name="Bloem J."/>
            <person name="Labutti K."/>
            <person name="Salamov A."/>
            <person name="Andreopoulos B."/>
            <person name="Baker S."/>
            <person name="Barry K."/>
            <person name="Bills G."/>
            <person name="Bluhm B."/>
            <person name="Cannon C."/>
            <person name="Castanera R."/>
            <person name="Culley D."/>
            <person name="Daum C."/>
            <person name="Ezra D."/>
            <person name="Gonzalez J."/>
            <person name="Henrissat B."/>
            <person name="Kuo A."/>
            <person name="Liang C."/>
            <person name="Lipzen A."/>
            <person name="Lutzoni F."/>
            <person name="Magnuson J."/>
            <person name="Mondo S."/>
            <person name="Nolan M."/>
            <person name="Ohm R."/>
            <person name="Pangilinan J."/>
            <person name="Park H.-J."/>
            <person name="Ramirez L."/>
            <person name="Alfaro M."/>
            <person name="Sun H."/>
            <person name="Tritt A."/>
            <person name="Yoshinaga Y."/>
            <person name="Zwiers L.-H."/>
            <person name="Turgeon B."/>
            <person name="Goodwin S."/>
            <person name="Spatafora J."/>
            <person name="Crous P."/>
            <person name="Grigoriev I."/>
        </authorList>
    </citation>
    <scope>NUCLEOTIDE SEQUENCE</scope>
    <source>
        <strain evidence="7">CBS 101060</strain>
    </source>
</reference>
<feature type="transmembrane region" description="Helical" evidence="6">
    <location>
        <begin position="83"/>
        <end position="102"/>
    </location>
</feature>
<evidence type="ECO:0000256" key="1">
    <source>
        <dbReference type="ARBA" id="ARBA00004141"/>
    </source>
</evidence>
<feature type="transmembrane region" description="Helical" evidence="6">
    <location>
        <begin position="385"/>
        <end position="405"/>
    </location>
</feature>
<evidence type="ECO:0000256" key="4">
    <source>
        <dbReference type="ARBA" id="ARBA00022989"/>
    </source>
</evidence>
<keyword evidence="3 6" id="KW-0812">Transmembrane</keyword>
<organism evidence="7 8">
    <name type="scientific">Patellaria atrata CBS 101060</name>
    <dbReference type="NCBI Taxonomy" id="1346257"/>
    <lineage>
        <taxon>Eukaryota</taxon>
        <taxon>Fungi</taxon>
        <taxon>Dikarya</taxon>
        <taxon>Ascomycota</taxon>
        <taxon>Pezizomycotina</taxon>
        <taxon>Dothideomycetes</taxon>
        <taxon>Dothideomycetes incertae sedis</taxon>
        <taxon>Patellariales</taxon>
        <taxon>Patellariaceae</taxon>
        <taxon>Patellaria</taxon>
    </lineage>
</organism>
<evidence type="ECO:0000256" key="6">
    <source>
        <dbReference type="SAM" id="Phobius"/>
    </source>
</evidence>